<keyword evidence="4" id="KW-1185">Reference proteome</keyword>
<evidence type="ECO:0000313" key="4">
    <source>
        <dbReference type="Proteomes" id="UP001642360"/>
    </source>
</evidence>
<feature type="region of interest" description="Disordered" evidence="1">
    <location>
        <begin position="35"/>
        <end position="68"/>
    </location>
</feature>
<keyword evidence="2" id="KW-0472">Membrane</keyword>
<accession>A0ABC8TMG1</accession>
<keyword evidence="2" id="KW-1133">Transmembrane helix</keyword>
<dbReference type="AlphaFoldDB" id="A0ABC8TMG1"/>
<organism evidence="3 4">
    <name type="scientific">Ilex paraguariensis</name>
    <name type="common">yerba mate</name>
    <dbReference type="NCBI Taxonomy" id="185542"/>
    <lineage>
        <taxon>Eukaryota</taxon>
        <taxon>Viridiplantae</taxon>
        <taxon>Streptophyta</taxon>
        <taxon>Embryophyta</taxon>
        <taxon>Tracheophyta</taxon>
        <taxon>Spermatophyta</taxon>
        <taxon>Magnoliopsida</taxon>
        <taxon>eudicotyledons</taxon>
        <taxon>Gunneridae</taxon>
        <taxon>Pentapetalae</taxon>
        <taxon>asterids</taxon>
        <taxon>campanulids</taxon>
        <taxon>Aquifoliales</taxon>
        <taxon>Aquifoliaceae</taxon>
        <taxon>Ilex</taxon>
    </lineage>
</organism>
<evidence type="ECO:0000256" key="2">
    <source>
        <dbReference type="SAM" id="Phobius"/>
    </source>
</evidence>
<name>A0ABC8TMG1_9AQUA</name>
<comment type="caution">
    <text evidence="3">The sequence shown here is derived from an EMBL/GenBank/DDBJ whole genome shotgun (WGS) entry which is preliminary data.</text>
</comment>
<dbReference type="Proteomes" id="UP001642360">
    <property type="component" value="Unassembled WGS sequence"/>
</dbReference>
<evidence type="ECO:0000256" key="1">
    <source>
        <dbReference type="SAM" id="MobiDB-lite"/>
    </source>
</evidence>
<feature type="transmembrane region" description="Helical" evidence="2">
    <location>
        <begin position="12"/>
        <end position="33"/>
    </location>
</feature>
<dbReference type="EMBL" id="CAUOFW020005158">
    <property type="protein sequence ID" value="CAK9168775.1"/>
    <property type="molecule type" value="Genomic_DNA"/>
</dbReference>
<sequence length="115" mass="12320">KMSYKTPSSLAFMIVCCCFIIWLIIVPAGLVLAPKPSNKPSKVRVAGRPSSTAPSATKRRPPLPVPNPVSAHHSFADKSLIPGSAVCNSSIYGNCIPTIGRRCTYEKRCKRGPAP</sequence>
<reference evidence="3 4" key="1">
    <citation type="submission" date="2024-02" db="EMBL/GenBank/DDBJ databases">
        <authorList>
            <person name="Vignale AGUSTIN F."/>
            <person name="Sosa J E."/>
            <person name="Modenutti C."/>
        </authorList>
    </citation>
    <scope>NUCLEOTIDE SEQUENCE [LARGE SCALE GENOMIC DNA]</scope>
</reference>
<evidence type="ECO:0000313" key="3">
    <source>
        <dbReference type="EMBL" id="CAK9168775.1"/>
    </source>
</evidence>
<feature type="non-terminal residue" evidence="3">
    <location>
        <position position="1"/>
    </location>
</feature>
<proteinExistence type="predicted"/>
<gene>
    <name evidence="3" type="ORF">ILEXP_LOCUS38188</name>
</gene>
<protein>
    <submittedName>
        <fullName evidence="3">Uncharacterized protein</fullName>
    </submittedName>
</protein>
<keyword evidence="2" id="KW-0812">Transmembrane</keyword>